<proteinExistence type="predicted"/>
<dbReference type="Proteomes" id="UP000005396">
    <property type="component" value="Unassembled WGS sequence"/>
</dbReference>
<gene>
    <name evidence="1" type="ORF">CLOBOL_00260</name>
</gene>
<reference evidence="1 2" key="2">
    <citation type="submission" date="2007-09" db="EMBL/GenBank/DDBJ databases">
        <title>Draft genome sequence of Clostridium bolteae (ATCC BAA-613).</title>
        <authorList>
            <person name="Sudarsanam P."/>
            <person name="Ley R."/>
            <person name="Guruge J."/>
            <person name="Turnbaugh P.J."/>
            <person name="Mahowald M."/>
            <person name="Liep D."/>
            <person name="Gordon J."/>
        </authorList>
    </citation>
    <scope>NUCLEOTIDE SEQUENCE [LARGE SCALE GENOMIC DNA]</scope>
    <source>
        <strain evidence="2">ATCC BAA-613 / DSM 15670 / CCUG 46953 / JCM 12243 / WAL 16351</strain>
    </source>
</reference>
<protein>
    <submittedName>
        <fullName evidence="1">Uncharacterized protein</fullName>
    </submittedName>
</protein>
<sequence>MNGPGIFRELTGDFPDIVQKCSPFLINGKDRKIAAGDIYKKA</sequence>
<dbReference type="PaxDb" id="411902-CLOBOL_00260"/>
<reference evidence="1 2" key="1">
    <citation type="submission" date="2007-08" db="EMBL/GenBank/DDBJ databases">
        <authorList>
            <person name="Fulton L."/>
            <person name="Clifton S."/>
            <person name="Fulton B."/>
            <person name="Xu J."/>
            <person name="Minx P."/>
            <person name="Pepin K.H."/>
            <person name="Johnson M."/>
            <person name="Thiruvilangam P."/>
            <person name="Bhonagiri V."/>
            <person name="Nash W.E."/>
            <person name="Mardis E.R."/>
            <person name="Wilson R.K."/>
        </authorList>
    </citation>
    <scope>NUCLEOTIDE SEQUENCE [LARGE SCALE GENOMIC DNA]</scope>
    <source>
        <strain evidence="2">ATCC BAA-613 / DSM 15670 / CCUG 46953 / JCM 12243 / WAL 16351</strain>
    </source>
</reference>
<dbReference type="EMBL" id="ABCC02000002">
    <property type="protein sequence ID" value="EDP19423.1"/>
    <property type="molecule type" value="Genomic_DNA"/>
</dbReference>
<organism evidence="1 2">
    <name type="scientific">Enterocloster bolteae (strain ATCC BAA-613 / DSM 15670 / CCUG 46953 / JCM 12243 / WAL 16351)</name>
    <name type="common">Clostridium bolteae</name>
    <dbReference type="NCBI Taxonomy" id="411902"/>
    <lineage>
        <taxon>Bacteria</taxon>
        <taxon>Bacillati</taxon>
        <taxon>Bacillota</taxon>
        <taxon>Clostridia</taxon>
        <taxon>Lachnospirales</taxon>
        <taxon>Lachnospiraceae</taxon>
        <taxon>Enterocloster</taxon>
    </lineage>
</organism>
<dbReference type="AlphaFoldDB" id="A8RGY3"/>
<name>A8RGY3_ENTBW</name>
<accession>A8RGY3</accession>
<comment type="caution">
    <text evidence="1">The sequence shown here is derived from an EMBL/GenBank/DDBJ whole genome shotgun (WGS) entry which is preliminary data.</text>
</comment>
<evidence type="ECO:0000313" key="1">
    <source>
        <dbReference type="EMBL" id="EDP19423.1"/>
    </source>
</evidence>
<evidence type="ECO:0000313" key="2">
    <source>
        <dbReference type="Proteomes" id="UP000005396"/>
    </source>
</evidence>
<dbReference type="HOGENOM" id="CLU_3249419_0_0_9"/>